<dbReference type="AlphaFoldDB" id="A0A5Q4YZG6"/>
<keyword evidence="1" id="KW-0805">Transcription regulation</keyword>
<dbReference type="InterPro" id="IPR047761">
    <property type="entry name" value="NadS-like"/>
</dbReference>
<evidence type="ECO:0000256" key="1">
    <source>
        <dbReference type="ARBA" id="ARBA00023015"/>
    </source>
</evidence>
<dbReference type="GO" id="GO:0003677">
    <property type="term" value="F:DNA binding"/>
    <property type="evidence" value="ECO:0007669"/>
    <property type="project" value="UniProtKB-KW"/>
</dbReference>
<gene>
    <name evidence="5" type="primary">higA-2_1</name>
    <name evidence="5" type="ORF">AW0309160_01276</name>
</gene>
<dbReference type="InterPro" id="IPR001387">
    <property type="entry name" value="Cro/C1-type_HTH"/>
</dbReference>
<dbReference type="InterPro" id="IPR010982">
    <property type="entry name" value="Lambda_DNA-bd_dom_sf"/>
</dbReference>
<evidence type="ECO:0000256" key="2">
    <source>
        <dbReference type="ARBA" id="ARBA00023125"/>
    </source>
</evidence>
<reference evidence="5" key="1">
    <citation type="submission" date="2019-09" db="EMBL/GenBank/DDBJ databases">
        <authorList>
            <person name="Hjerde E."/>
        </authorList>
    </citation>
    <scope>NUCLEOTIDE SEQUENCE</scope>
    <source>
        <strain evidence="5">06/09/160</strain>
    </source>
</reference>
<accession>A0A5Q4YZG6</accession>
<dbReference type="SUPFAM" id="SSF47413">
    <property type="entry name" value="lambda repressor-like DNA-binding domains"/>
    <property type="match status" value="1"/>
</dbReference>
<dbReference type="PANTHER" id="PTHR36511">
    <property type="entry name" value="MERR FAMILY BACTERIAL REGULATORY PROTEIN"/>
    <property type="match status" value="1"/>
</dbReference>
<dbReference type="EMBL" id="LR721750">
    <property type="protein sequence ID" value="VVV03893.1"/>
    <property type="molecule type" value="Genomic_DNA"/>
</dbReference>
<organism evidence="5">
    <name type="scientific">Aliivibrio wodanis</name>
    <dbReference type="NCBI Taxonomy" id="80852"/>
    <lineage>
        <taxon>Bacteria</taxon>
        <taxon>Pseudomonadati</taxon>
        <taxon>Pseudomonadota</taxon>
        <taxon>Gammaproteobacteria</taxon>
        <taxon>Vibrionales</taxon>
        <taxon>Vibrionaceae</taxon>
        <taxon>Aliivibrio</taxon>
    </lineage>
</organism>
<dbReference type="Pfam" id="PF01381">
    <property type="entry name" value="HTH_3"/>
    <property type="match status" value="1"/>
</dbReference>
<feature type="domain" description="HTH cro/C1-type" evidence="4">
    <location>
        <begin position="35"/>
        <end position="88"/>
    </location>
</feature>
<evidence type="ECO:0000313" key="5">
    <source>
        <dbReference type="EMBL" id="VVV03893.1"/>
    </source>
</evidence>
<evidence type="ECO:0000259" key="4">
    <source>
        <dbReference type="PROSITE" id="PS50943"/>
    </source>
</evidence>
<keyword evidence="3" id="KW-0804">Transcription</keyword>
<dbReference type="CDD" id="cd00093">
    <property type="entry name" value="HTH_XRE"/>
    <property type="match status" value="1"/>
</dbReference>
<dbReference type="SMART" id="SM00530">
    <property type="entry name" value="HTH_XRE"/>
    <property type="match status" value="1"/>
</dbReference>
<keyword evidence="2" id="KW-0238">DNA-binding</keyword>
<dbReference type="InterPro" id="IPR052359">
    <property type="entry name" value="HTH-type_reg/antitoxin"/>
</dbReference>
<dbReference type="PROSITE" id="PS50943">
    <property type="entry name" value="HTH_CROC1"/>
    <property type="match status" value="1"/>
</dbReference>
<evidence type="ECO:0000256" key="3">
    <source>
        <dbReference type="ARBA" id="ARBA00023163"/>
    </source>
</evidence>
<proteinExistence type="predicted"/>
<sequence>MSSIADDIIKSLEQAVEIKKGNLDGKITRYEIADVKAIREQLHVTQKELAMAIDVSVDTVKSWEQGRRNPTGLASKVLNLLSKEPELYSKFSDQV</sequence>
<protein>
    <submittedName>
        <fullName evidence="5">Antitoxin HigA-2</fullName>
    </submittedName>
</protein>
<dbReference type="PANTHER" id="PTHR36511:SF3">
    <property type="entry name" value="ANTITOXIN HIGA-2"/>
    <property type="match status" value="1"/>
</dbReference>
<dbReference type="NCBIfam" id="NF041265">
    <property type="entry name" value="NadS"/>
    <property type="match status" value="1"/>
</dbReference>
<dbReference type="Gene3D" id="1.10.260.40">
    <property type="entry name" value="lambda repressor-like DNA-binding domains"/>
    <property type="match status" value="1"/>
</dbReference>
<name>A0A5Q4YZG6_9GAMM</name>